<dbReference type="InterPro" id="IPR036770">
    <property type="entry name" value="Ankyrin_rpt-contain_sf"/>
</dbReference>
<protein>
    <submittedName>
        <fullName evidence="1">Uncharacterized protein</fullName>
    </submittedName>
</protein>
<dbReference type="Gene3D" id="1.25.40.20">
    <property type="entry name" value="Ankyrin repeat-containing domain"/>
    <property type="match status" value="1"/>
</dbReference>
<dbReference type="InterPro" id="IPR002110">
    <property type="entry name" value="Ankyrin_rpt"/>
</dbReference>
<comment type="caution">
    <text evidence="1">The sequence shown here is derived from an EMBL/GenBank/DDBJ whole genome shotgun (WGS) entry which is preliminary data.</text>
</comment>
<evidence type="ECO:0000313" key="1">
    <source>
        <dbReference type="EMBL" id="VDI10217.1"/>
    </source>
</evidence>
<dbReference type="EMBL" id="UYJE01002373">
    <property type="protein sequence ID" value="VDI10217.1"/>
    <property type="molecule type" value="Genomic_DNA"/>
</dbReference>
<name>A0A8B6CVH7_MYTGA</name>
<reference evidence="1" key="1">
    <citation type="submission" date="2018-11" db="EMBL/GenBank/DDBJ databases">
        <authorList>
            <person name="Alioto T."/>
            <person name="Alioto T."/>
        </authorList>
    </citation>
    <scope>NUCLEOTIDE SEQUENCE</scope>
</reference>
<dbReference type="SUPFAM" id="SSF48403">
    <property type="entry name" value="Ankyrin repeat"/>
    <property type="match status" value="1"/>
</dbReference>
<keyword evidence="2" id="KW-1185">Reference proteome</keyword>
<evidence type="ECO:0000313" key="2">
    <source>
        <dbReference type="Proteomes" id="UP000596742"/>
    </source>
</evidence>
<dbReference type="Proteomes" id="UP000596742">
    <property type="component" value="Unassembled WGS sequence"/>
</dbReference>
<proteinExistence type="predicted"/>
<dbReference type="Pfam" id="PF12796">
    <property type="entry name" value="Ank_2"/>
    <property type="match status" value="1"/>
</dbReference>
<dbReference type="AlphaFoldDB" id="A0A8B6CVH7"/>
<sequence length="130" mass="14843">MDLSAGIAMMFKNYERFSCDKHLQKDWMEIFNSIVKADSVKTKLLLEKQLDVDIKTNLKTTILMLICKTFPAKKEDDVYSLAVYLLNRGVNVDEVDVFGKTAVHYAESNGFSKTTKLLLSCTLMDQFNLC</sequence>
<organism evidence="1 2">
    <name type="scientific">Mytilus galloprovincialis</name>
    <name type="common">Mediterranean mussel</name>
    <dbReference type="NCBI Taxonomy" id="29158"/>
    <lineage>
        <taxon>Eukaryota</taxon>
        <taxon>Metazoa</taxon>
        <taxon>Spiralia</taxon>
        <taxon>Lophotrochozoa</taxon>
        <taxon>Mollusca</taxon>
        <taxon>Bivalvia</taxon>
        <taxon>Autobranchia</taxon>
        <taxon>Pteriomorphia</taxon>
        <taxon>Mytilida</taxon>
        <taxon>Mytiloidea</taxon>
        <taxon>Mytilidae</taxon>
        <taxon>Mytilinae</taxon>
        <taxon>Mytilus</taxon>
    </lineage>
</organism>
<dbReference type="OrthoDB" id="6186607at2759"/>
<gene>
    <name evidence="1" type="ORF">MGAL_10B086621</name>
</gene>
<accession>A0A8B6CVH7</accession>